<reference evidence="4 7" key="1">
    <citation type="submission" date="2020-10" db="EMBL/GenBank/DDBJ databases">
        <title>Phylogeny of dyella-like bacteria.</title>
        <authorList>
            <person name="Fu J."/>
        </authorList>
    </citation>
    <scope>NUCLEOTIDE SEQUENCE [LARGE SCALE GENOMIC DNA]</scope>
    <source>
        <strain evidence="4 7">KACC 19113</strain>
    </source>
</reference>
<dbReference type="InterPro" id="IPR050595">
    <property type="entry name" value="Bact_response_regulator"/>
</dbReference>
<evidence type="ECO:0000313" key="7">
    <source>
        <dbReference type="Proteomes" id="UP001620339"/>
    </source>
</evidence>
<dbReference type="InterPro" id="IPR001789">
    <property type="entry name" value="Sig_transdc_resp-reg_receiver"/>
</dbReference>
<dbReference type="InterPro" id="IPR011006">
    <property type="entry name" value="CheY-like_superfamily"/>
</dbReference>
<dbReference type="PROSITE" id="PS50110">
    <property type="entry name" value="RESPONSE_REGULATORY"/>
    <property type="match status" value="1"/>
</dbReference>
<dbReference type="PANTHER" id="PTHR44591:SF24">
    <property type="entry name" value="PROTEIN-GLUTAMATE METHYLESTERASE_PROTEIN-GLUTAMINE GLUTAMINASE 1"/>
    <property type="match status" value="1"/>
</dbReference>
<dbReference type="SUPFAM" id="SSF52172">
    <property type="entry name" value="CheY-like"/>
    <property type="match status" value="1"/>
</dbReference>
<evidence type="ECO:0000313" key="6">
    <source>
        <dbReference type="EMBL" id="MFK2879747.1"/>
    </source>
</evidence>
<organism evidence="4 7">
    <name type="scientific">Rhodanobacter hydrolyticus</name>
    <dbReference type="NCBI Taxonomy" id="2250595"/>
    <lineage>
        <taxon>Bacteria</taxon>
        <taxon>Pseudomonadati</taxon>
        <taxon>Pseudomonadota</taxon>
        <taxon>Gammaproteobacteria</taxon>
        <taxon>Lysobacterales</taxon>
        <taxon>Rhodanobacteraceae</taxon>
        <taxon>Rhodanobacter</taxon>
    </lineage>
</organism>
<dbReference type="EMBL" id="JADIKK010000008">
    <property type="protein sequence ID" value="MFK2876182.1"/>
    <property type="molecule type" value="Genomic_DNA"/>
</dbReference>
<dbReference type="PANTHER" id="PTHR44591">
    <property type="entry name" value="STRESS RESPONSE REGULATOR PROTEIN 1"/>
    <property type="match status" value="1"/>
</dbReference>
<feature type="modified residue" description="4-aspartylphosphate" evidence="2">
    <location>
        <position position="59"/>
    </location>
</feature>
<dbReference type="EMBL" id="JADIKK010000008">
    <property type="protein sequence ID" value="MFK2879747.1"/>
    <property type="molecule type" value="Genomic_DNA"/>
</dbReference>
<accession>A0ABW8J0D4</accession>
<evidence type="ECO:0000256" key="1">
    <source>
        <dbReference type="ARBA" id="ARBA00022553"/>
    </source>
</evidence>
<name>A0ABW8J0D4_9GAMM</name>
<dbReference type="Proteomes" id="UP001620339">
    <property type="component" value="Unassembled WGS sequence"/>
</dbReference>
<sequence length="122" mass="13283">MHSQTSTLGRVLVIEDDPVVAMVLEDVLQKLKLEVIVDLSLANALTEIESGEFDAVLLDMELRGESARPALLAMMAQNVPFVVISGSDQSALVAEFPQLCVLMKPVSSAELQRIVRSLLRHA</sequence>
<protein>
    <submittedName>
        <fullName evidence="4">Response regulator</fullName>
    </submittedName>
</protein>
<evidence type="ECO:0000313" key="4">
    <source>
        <dbReference type="EMBL" id="MFK2875728.1"/>
    </source>
</evidence>
<dbReference type="SMART" id="SM00448">
    <property type="entry name" value="REC"/>
    <property type="match status" value="1"/>
</dbReference>
<proteinExistence type="predicted"/>
<evidence type="ECO:0000313" key="5">
    <source>
        <dbReference type="EMBL" id="MFK2876182.1"/>
    </source>
</evidence>
<feature type="domain" description="Response regulatory" evidence="3">
    <location>
        <begin position="10"/>
        <end position="119"/>
    </location>
</feature>
<keyword evidence="1 2" id="KW-0597">Phosphoprotein</keyword>
<gene>
    <name evidence="4" type="ORF">ISP25_01405</name>
    <name evidence="5" type="ORF">ISP25_03765</name>
    <name evidence="6" type="ORF">ISP25_22025</name>
</gene>
<comment type="caution">
    <text evidence="4">The sequence shown here is derived from an EMBL/GenBank/DDBJ whole genome shotgun (WGS) entry which is preliminary data.</text>
</comment>
<keyword evidence="7" id="KW-1185">Reference proteome</keyword>
<evidence type="ECO:0000259" key="3">
    <source>
        <dbReference type="PROSITE" id="PS50110"/>
    </source>
</evidence>
<dbReference type="Pfam" id="PF00072">
    <property type="entry name" value="Response_reg"/>
    <property type="match status" value="1"/>
</dbReference>
<dbReference type="EMBL" id="JADIKK010000007">
    <property type="protein sequence ID" value="MFK2875728.1"/>
    <property type="molecule type" value="Genomic_DNA"/>
</dbReference>
<evidence type="ECO:0000256" key="2">
    <source>
        <dbReference type="PROSITE-ProRule" id="PRU00169"/>
    </source>
</evidence>
<dbReference type="Gene3D" id="3.40.50.2300">
    <property type="match status" value="1"/>
</dbReference>